<evidence type="ECO:0000256" key="1">
    <source>
        <dbReference type="SAM" id="MobiDB-lite"/>
    </source>
</evidence>
<evidence type="ECO:0000313" key="4">
    <source>
        <dbReference type="Proteomes" id="UP000826656"/>
    </source>
</evidence>
<dbReference type="Proteomes" id="UP000826656">
    <property type="component" value="Unassembled WGS sequence"/>
</dbReference>
<feature type="signal peptide" evidence="2">
    <location>
        <begin position="1"/>
        <end position="16"/>
    </location>
</feature>
<evidence type="ECO:0000313" key="3">
    <source>
        <dbReference type="EMBL" id="KAH0773612.1"/>
    </source>
</evidence>
<proteinExistence type="predicted"/>
<keyword evidence="2" id="KW-0732">Signal</keyword>
<evidence type="ECO:0000256" key="2">
    <source>
        <dbReference type="SAM" id="SignalP"/>
    </source>
</evidence>
<reference evidence="3 4" key="1">
    <citation type="journal article" date="2021" name="bioRxiv">
        <title>Chromosome-scale and haplotype-resolved genome assembly of a tetraploid potato cultivar.</title>
        <authorList>
            <person name="Sun H."/>
            <person name="Jiao W.-B."/>
            <person name="Krause K."/>
            <person name="Campoy J.A."/>
            <person name="Goel M."/>
            <person name="Folz-Donahue K."/>
            <person name="Kukat C."/>
            <person name="Huettel B."/>
            <person name="Schneeberger K."/>
        </authorList>
    </citation>
    <scope>NUCLEOTIDE SEQUENCE [LARGE SCALE GENOMIC DNA]</scope>
    <source>
        <strain evidence="3">SolTubOtavaFocal</strain>
        <tissue evidence="3">Leaves</tissue>
    </source>
</reference>
<accession>A0ABQ7W198</accession>
<protein>
    <submittedName>
        <fullName evidence="3">Uncharacterized protein</fullName>
    </submittedName>
</protein>
<sequence>MLLLVALLSNTSISQSKPLVKYLKGSSVRDSAARCRLGWQEQHLLGYGEVVEPIVKDKNANNTPKRAKSLKNASKIVR</sequence>
<feature type="chain" id="PRO_5045476642" evidence="2">
    <location>
        <begin position="17"/>
        <end position="78"/>
    </location>
</feature>
<organism evidence="3 4">
    <name type="scientific">Solanum tuberosum</name>
    <name type="common">Potato</name>
    <dbReference type="NCBI Taxonomy" id="4113"/>
    <lineage>
        <taxon>Eukaryota</taxon>
        <taxon>Viridiplantae</taxon>
        <taxon>Streptophyta</taxon>
        <taxon>Embryophyta</taxon>
        <taxon>Tracheophyta</taxon>
        <taxon>Spermatophyta</taxon>
        <taxon>Magnoliopsida</taxon>
        <taxon>eudicotyledons</taxon>
        <taxon>Gunneridae</taxon>
        <taxon>Pentapetalae</taxon>
        <taxon>asterids</taxon>
        <taxon>lamiids</taxon>
        <taxon>Solanales</taxon>
        <taxon>Solanaceae</taxon>
        <taxon>Solanoideae</taxon>
        <taxon>Solaneae</taxon>
        <taxon>Solanum</taxon>
    </lineage>
</organism>
<keyword evidence="4" id="KW-1185">Reference proteome</keyword>
<dbReference type="EMBL" id="JAIVGD010000005">
    <property type="protein sequence ID" value="KAH0773612.1"/>
    <property type="molecule type" value="Genomic_DNA"/>
</dbReference>
<gene>
    <name evidence="3" type="ORF">KY290_010749</name>
</gene>
<feature type="region of interest" description="Disordered" evidence="1">
    <location>
        <begin position="59"/>
        <end position="78"/>
    </location>
</feature>
<comment type="caution">
    <text evidence="3">The sequence shown here is derived from an EMBL/GenBank/DDBJ whole genome shotgun (WGS) entry which is preliminary data.</text>
</comment>
<name>A0ABQ7W198_SOLTU</name>